<evidence type="ECO:0000256" key="1">
    <source>
        <dbReference type="SAM" id="MobiDB-lite"/>
    </source>
</evidence>
<gene>
    <name evidence="2" type="ORF">RRG08_005592</name>
</gene>
<dbReference type="Proteomes" id="UP001283361">
    <property type="component" value="Unassembled WGS sequence"/>
</dbReference>
<name>A0AAE0YYR4_9GAST</name>
<sequence length="113" mass="12381">MADSSADDEVPLATLKTRNKYAEEDEIPLSDLKKKIISKPSESGASVLEVPAGLETVALNEPIEILADTEQCRNEQCMCEDQVDSDLLSDSSDDYDYDSDRDPAFSPGAYELC</sequence>
<dbReference type="AlphaFoldDB" id="A0AAE0YYR4"/>
<comment type="caution">
    <text evidence="2">The sequence shown here is derived from an EMBL/GenBank/DDBJ whole genome shotgun (WGS) entry which is preliminary data.</text>
</comment>
<protein>
    <submittedName>
        <fullName evidence="2">Uncharacterized protein</fullName>
    </submittedName>
</protein>
<evidence type="ECO:0000313" key="3">
    <source>
        <dbReference type="Proteomes" id="UP001283361"/>
    </source>
</evidence>
<dbReference type="EMBL" id="JAWDGP010005176">
    <property type="protein sequence ID" value="KAK3758966.1"/>
    <property type="molecule type" value="Genomic_DNA"/>
</dbReference>
<proteinExistence type="predicted"/>
<reference evidence="2" key="1">
    <citation type="journal article" date="2023" name="G3 (Bethesda)">
        <title>A reference genome for the long-term kleptoplast-retaining sea slug Elysia crispata morphotype clarki.</title>
        <authorList>
            <person name="Eastman K.E."/>
            <person name="Pendleton A.L."/>
            <person name="Shaikh M.A."/>
            <person name="Suttiyut T."/>
            <person name="Ogas R."/>
            <person name="Tomko P."/>
            <person name="Gavelis G."/>
            <person name="Widhalm J.R."/>
            <person name="Wisecaver J.H."/>
        </authorList>
    </citation>
    <scope>NUCLEOTIDE SEQUENCE</scope>
    <source>
        <strain evidence="2">ECLA1</strain>
    </source>
</reference>
<feature type="region of interest" description="Disordered" evidence="1">
    <location>
        <begin position="84"/>
        <end position="113"/>
    </location>
</feature>
<keyword evidence="3" id="KW-1185">Reference proteome</keyword>
<accession>A0AAE0YYR4</accession>
<evidence type="ECO:0000313" key="2">
    <source>
        <dbReference type="EMBL" id="KAK3758966.1"/>
    </source>
</evidence>
<organism evidence="2 3">
    <name type="scientific">Elysia crispata</name>
    <name type="common">lettuce slug</name>
    <dbReference type="NCBI Taxonomy" id="231223"/>
    <lineage>
        <taxon>Eukaryota</taxon>
        <taxon>Metazoa</taxon>
        <taxon>Spiralia</taxon>
        <taxon>Lophotrochozoa</taxon>
        <taxon>Mollusca</taxon>
        <taxon>Gastropoda</taxon>
        <taxon>Heterobranchia</taxon>
        <taxon>Euthyneura</taxon>
        <taxon>Panpulmonata</taxon>
        <taxon>Sacoglossa</taxon>
        <taxon>Placobranchoidea</taxon>
        <taxon>Plakobranchidae</taxon>
        <taxon>Elysia</taxon>
    </lineage>
</organism>